<dbReference type="Pfam" id="PF23559">
    <property type="entry name" value="WHD_DRP"/>
    <property type="match status" value="1"/>
</dbReference>
<dbReference type="GO" id="GO:0043531">
    <property type="term" value="F:ADP binding"/>
    <property type="evidence" value="ECO:0007669"/>
    <property type="project" value="InterPro"/>
</dbReference>
<dbReference type="InterPro" id="IPR058922">
    <property type="entry name" value="WHD_DRP"/>
</dbReference>
<dbReference type="SUPFAM" id="SSF52540">
    <property type="entry name" value="P-loop containing nucleoside triphosphate hydrolases"/>
    <property type="match status" value="1"/>
</dbReference>
<dbReference type="Gene3D" id="3.80.10.10">
    <property type="entry name" value="Ribonuclease Inhibitor"/>
    <property type="match status" value="2"/>
</dbReference>
<keyword evidence="1" id="KW-0677">Repeat</keyword>
<dbReference type="InterPro" id="IPR027417">
    <property type="entry name" value="P-loop_NTPase"/>
</dbReference>
<dbReference type="InterPro" id="IPR041118">
    <property type="entry name" value="Rx_N"/>
</dbReference>
<evidence type="ECO:0000256" key="2">
    <source>
        <dbReference type="ARBA" id="ARBA00022741"/>
    </source>
</evidence>
<dbReference type="Pfam" id="PF18052">
    <property type="entry name" value="Rx_N"/>
    <property type="match status" value="1"/>
</dbReference>
<name>A0A9Q0KDR8_9MAGN</name>
<dbReference type="PRINTS" id="PR00364">
    <property type="entry name" value="DISEASERSIST"/>
</dbReference>
<dbReference type="InterPro" id="IPR055414">
    <property type="entry name" value="LRR_R13L4/SHOC2-like"/>
</dbReference>
<dbReference type="CDD" id="cd14798">
    <property type="entry name" value="RX-CC_like"/>
    <property type="match status" value="1"/>
</dbReference>
<keyword evidence="3" id="KW-0611">Plant defense</keyword>
<dbReference type="Gene3D" id="1.20.5.4130">
    <property type="match status" value="1"/>
</dbReference>
<dbReference type="EMBL" id="JAMYWD010000006">
    <property type="protein sequence ID" value="KAJ4968693.1"/>
    <property type="molecule type" value="Genomic_DNA"/>
</dbReference>
<evidence type="ECO:0000256" key="3">
    <source>
        <dbReference type="ARBA" id="ARBA00022821"/>
    </source>
</evidence>
<protein>
    <submittedName>
        <fullName evidence="9">Uncharacterized protein</fullName>
    </submittedName>
</protein>
<proteinExistence type="predicted"/>
<dbReference type="PROSITE" id="PS51450">
    <property type="entry name" value="LRR"/>
    <property type="match status" value="1"/>
</dbReference>
<keyword evidence="4" id="KW-0067">ATP-binding</keyword>
<organism evidence="9 10">
    <name type="scientific">Protea cynaroides</name>
    <dbReference type="NCBI Taxonomy" id="273540"/>
    <lineage>
        <taxon>Eukaryota</taxon>
        <taxon>Viridiplantae</taxon>
        <taxon>Streptophyta</taxon>
        <taxon>Embryophyta</taxon>
        <taxon>Tracheophyta</taxon>
        <taxon>Spermatophyta</taxon>
        <taxon>Magnoliopsida</taxon>
        <taxon>Proteales</taxon>
        <taxon>Proteaceae</taxon>
        <taxon>Protea</taxon>
    </lineage>
</organism>
<reference evidence="9" key="1">
    <citation type="journal article" date="2023" name="Plant J.">
        <title>The genome of the king protea, Protea cynaroides.</title>
        <authorList>
            <person name="Chang J."/>
            <person name="Duong T.A."/>
            <person name="Schoeman C."/>
            <person name="Ma X."/>
            <person name="Roodt D."/>
            <person name="Barker N."/>
            <person name="Li Z."/>
            <person name="Van de Peer Y."/>
            <person name="Mizrachi E."/>
        </authorList>
    </citation>
    <scope>NUCLEOTIDE SEQUENCE</scope>
    <source>
        <tissue evidence="9">Young leaves</tissue>
    </source>
</reference>
<dbReference type="InterPro" id="IPR032675">
    <property type="entry name" value="LRR_dom_sf"/>
</dbReference>
<evidence type="ECO:0000259" key="7">
    <source>
        <dbReference type="Pfam" id="PF23559"/>
    </source>
</evidence>
<feature type="domain" description="NB-ARC" evidence="5">
    <location>
        <begin position="256"/>
        <end position="319"/>
    </location>
</feature>
<evidence type="ECO:0000256" key="4">
    <source>
        <dbReference type="ARBA" id="ARBA00022840"/>
    </source>
</evidence>
<evidence type="ECO:0000313" key="10">
    <source>
        <dbReference type="Proteomes" id="UP001141806"/>
    </source>
</evidence>
<dbReference type="InterPro" id="IPR001611">
    <property type="entry name" value="Leu-rich_rpt"/>
</dbReference>
<dbReference type="Proteomes" id="UP001141806">
    <property type="component" value="Unassembled WGS sequence"/>
</dbReference>
<evidence type="ECO:0000256" key="1">
    <source>
        <dbReference type="ARBA" id="ARBA00022737"/>
    </source>
</evidence>
<dbReference type="OrthoDB" id="37484at2759"/>
<sequence>MASLESILVSGVQPILQTLASVATQEIGLAWGFRGELKKLQTTLTTIQGVLQDAENQQVEKVAVKDWLRRIKNVAYDADDVLDELKYEALRQKMKIQNRMMVKVRNFFSRSNPFAFRLKMAHKPKDINVVLDVIIKDSIFGMNLVRGESSADSTSMNKVDQQTFSLITDMEVVGRVDDKSKLMDLVVNNTSNDEIISVIPIVEWGDLERLLLLNWSSMIHSVISIFDLKMWVCLSQEFEIKRLLKEIIESAGAKYDVWSEDPEKWDKLKEPLKTSSVGSKVIVTTRNNEVARIMTTNYTHHLGILSEQECWSLFFWRAFSNGGPQETPNPVEIGRRIVNKCGGVPLAVKVLGSLMHSKTEECEWLSREEVCEIQNIIMDKSRGIMPILKLGYDHLSSHLKRCFAYCSVFPKNYTFYKKTLIQVWMAEGFIQQPKGRKQMEEVENDYFNILLWNSFFQDEEIWRYKDILRVLTVHSFQIKQVPLSIRKLKHLRFLDLSNNSIHLLPESITSLYNVQTLKLNDCFELQELPKEMRKIVSLRHIKLDWLNMLTEMPVEIGKLSNLQTLTRFIEGKDEGRSIKQLKCLNLRGNLIIKDLEDVTSGVEAREKDAHNLQSLELIWSYRDDGGSDNEKTNDVLEGLEPLHPNLEVFPLNTFPASFPCRNGKCECIGEEFYYNNNSSATGGGGALATSSSRKMTIAFPSLEQLLLAGVPNLVKWLEVLPSFPSLEQLTIDACFNLKITPSRFPSLKRLLFGRTNEMELIMSLSNNLIYLEFLCIYECEDLKSVPEKLLQNMLERLKVEDCPKLETKFSTKEGQEGSPLPLLIFPSLKELEVIKQLKLTGFEGLKSLPKGLQRLTMLIWLEIEDLQHLVSLQGLKLVGWPPHRTNLKDQLKHLTNLTDVNSPHQNWTVKQLGFPGFVTFKGVEDVEAIKQLTSNVLGPIQFWMSSSILLAGLWWPTMMTNVKDFVRTSKSGRRSGLPSPKV</sequence>
<dbReference type="InterPro" id="IPR002182">
    <property type="entry name" value="NB-ARC"/>
</dbReference>
<feature type="domain" description="Disease resistance R13L4/SHOC-2-like LRR" evidence="8">
    <location>
        <begin position="467"/>
        <end position="622"/>
    </location>
</feature>
<gene>
    <name evidence="9" type="ORF">NE237_015394</name>
</gene>
<dbReference type="Gene3D" id="1.10.8.430">
    <property type="entry name" value="Helical domain of apoptotic protease-activating factors"/>
    <property type="match status" value="1"/>
</dbReference>
<dbReference type="AlphaFoldDB" id="A0A9Q0KDR8"/>
<accession>A0A9Q0KDR8</accession>
<dbReference type="Pfam" id="PF23598">
    <property type="entry name" value="LRR_14"/>
    <property type="match status" value="1"/>
</dbReference>
<dbReference type="InterPro" id="IPR042197">
    <property type="entry name" value="Apaf_helical"/>
</dbReference>
<evidence type="ECO:0000313" key="9">
    <source>
        <dbReference type="EMBL" id="KAJ4968693.1"/>
    </source>
</evidence>
<evidence type="ECO:0000259" key="5">
    <source>
        <dbReference type="Pfam" id="PF00931"/>
    </source>
</evidence>
<dbReference type="GO" id="GO:0006952">
    <property type="term" value="P:defense response"/>
    <property type="evidence" value="ECO:0007669"/>
    <property type="project" value="UniProtKB-KW"/>
</dbReference>
<dbReference type="PANTHER" id="PTHR36766">
    <property type="entry name" value="PLANT BROAD-SPECTRUM MILDEW RESISTANCE PROTEIN RPW8"/>
    <property type="match status" value="1"/>
</dbReference>
<keyword evidence="10" id="KW-1185">Reference proteome</keyword>
<dbReference type="PANTHER" id="PTHR36766:SF70">
    <property type="entry name" value="DISEASE RESISTANCE PROTEIN RGA4"/>
    <property type="match status" value="1"/>
</dbReference>
<dbReference type="InterPro" id="IPR038005">
    <property type="entry name" value="RX-like_CC"/>
</dbReference>
<evidence type="ECO:0000259" key="8">
    <source>
        <dbReference type="Pfam" id="PF23598"/>
    </source>
</evidence>
<dbReference type="GO" id="GO:0051707">
    <property type="term" value="P:response to other organism"/>
    <property type="evidence" value="ECO:0007669"/>
    <property type="project" value="UniProtKB-ARBA"/>
</dbReference>
<feature type="domain" description="Disease resistance protein winged helix" evidence="7">
    <location>
        <begin position="408"/>
        <end position="460"/>
    </location>
</feature>
<dbReference type="GO" id="GO:0005524">
    <property type="term" value="F:ATP binding"/>
    <property type="evidence" value="ECO:0007669"/>
    <property type="project" value="UniProtKB-KW"/>
</dbReference>
<comment type="caution">
    <text evidence="9">The sequence shown here is derived from an EMBL/GenBank/DDBJ whole genome shotgun (WGS) entry which is preliminary data.</text>
</comment>
<feature type="domain" description="Disease resistance N-terminal" evidence="6">
    <location>
        <begin position="12"/>
        <end position="99"/>
    </location>
</feature>
<dbReference type="SUPFAM" id="SSF52058">
    <property type="entry name" value="L domain-like"/>
    <property type="match status" value="1"/>
</dbReference>
<keyword evidence="2" id="KW-0547">Nucleotide-binding</keyword>
<evidence type="ECO:0000259" key="6">
    <source>
        <dbReference type="Pfam" id="PF18052"/>
    </source>
</evidence>
<dbReference type="Pfam" id="PF00931">
    <property type="entry name" value="NB-ARC"/>
    <property type="match status" value="1"/>
</dbReference>